<dbReference type="GO" id="GO:0043190">
    <property type="term" value="C:ATP-binding cassette (ABC) transporter complex"/>
    <property type="evidence" value="ECO:0007669"/>
    <property type="project" value="InterPro"/>
</dbReference>
<dbReference type="PANTHER" id="PTHR43627:SF1">
    <property type="entry name" value="COBALT TRANSPORT PROTEIN CBIM"/>
    <property type="match status" value="1"/>
</dbReference>
<reference evidence="12 13" key="1">
    <citation type="submission" date="2014-02" db="EMBL/GenBank/DDBJ databases">
        <title>The small core and large imbalanced accessory genome model reveals a collaborative survival strategy of Sorangium cellulosum strains in nature.</title>
        <authorList>
            <person name="Han K."/>
            <person name="Peng R."/>
            <person name="Blom J."/>
            <person name="Li Y.-Z."/>
        </authorList>
    </citation>
    <scope>NUCLEOTIDE SEQUENCE [LARGE SCALE GENOMIC DNA]</scope>
    <source>
        <strain evidence="12 13">So0008-312</strain>
    </source>
</reference>
<dbReference type="Proteomes" id="UP000075260">
    <property type="component" value="Unassembled WGS sequence"/>
</dbReference>
<evidence type="ECO:0000256" key="6">
    <source>
        <dbReference type="ARBA" id="ARBA00022692"/>
    </source>
</evidence>
<feature type="transmembrane region" description="Helical" evidence="11">
    <location>
        <begin position="215"/>
        <end position="232"/>
    </location>
</feature>
<dbReference type="GO" id="GO:0015087">
    <property type="term" value="F:cobalt ion transmembrane transporter activity"/>
    <property type="evidence" value="ECO:0007669"/>
    <property type="project" value="UniProtKB-UniRule"/>
</dbReference>
<evidence type="ECO:0000256" key="9">
    <source>
        <dbReference type="ARBA" id="ARBA00023136"/>
    </source>
</evidence>
<dbReference type="HAMAP" id="MF_01462">
    <property type="entry name" value="CbiM"/>
    <property type="match status" value="1"/>
</dbReference>
<dbReference type="InterPro" id="IPR018024">
    <property type="entry name" value="CbiM"/>
</dbReference>
<evidence type="ECO:0000256" key="10">
    <source>
        <dbReference type="ARBA" id="ARBA00023285"/>
    </source>
</evidence>
<dbReference type="NCBIfam" id="NF006184">
    <property type="entry name" value="PRK08319.1"/>
    <property type="match status" value="1"/>
</dbReference>
<keyword evidence="7 11" id="KW-1133">Transmembrane helix</keyword>
<dbReference type="InterPro" id="IPR002751">
    <property type="entry name" value="CbiM/NikMN"/>
</dbReference>
<comment type="similarity">
    <text evidence="11">Belongs to the CbiM family.</text>
</comment>
<keyword evidence="4 11" id="KW-1003">Cell membrane</keyword>
<accession>A0A150QME1</accession>
<dbReference type="GO" id="GO:0009236">
    <property type="term" value="P:cobalamin biosynthetic process"/>
    <property type="evidence" value="ECO:0007669"/>
    <property type="project" value="UniProtKB-UniRule"/>
</dbReference>
<dbReference type="OrthoDB" id="9809846at2"/>
<comment type="function">
    <text evidence="11">Part of the energy-coupling factor (ECF) transporter complex CbiMNOQ involved in cobalt import.</text>
</comment>
<evidence type="ECO:0000256" key="3">
    <source>
        <dbReference type="ARBA" id="ARBA00022448"/>
    </source>
</evidence>
<organism evidence="12 13">
    <name type="scientific">Sorangium cellulosum</name>
    <name type="common">Polyangium cellulosum</name>
    <dbReference type="NCBI Taxonomy" id="56"/>
    <lineage>
        <taxon>Bacteria</taxon>
        <taxon>Pseudomonadati</taxon>
        <taxon>Myxococcota</taxon>
        <taxon>Polyangia</taxon>
        <taxon>Polyangiales</taxon>
        <taxon>Polyangiaceae</taxon>
        <taxon>Sorangium</taxon>
    </lineage>
</organism>
<keyword evidence="10 11" id="KW-0170">Cobalt</keyword>
<keyword evidence="2 11" id="KW-0171">Cobalt transport</keyword>
<keyword evidence="3 11" id="KW-0813">Transport</keyword>
<keyword evidence="5 11" id="KW-0169">Cobalamin biosynthesis</keyword>
<sequence length="251" mass="25752">MGLPGRPVVLFTAFLAASLAARPAAAMHLAEGVLPLGWCAVWTAIALPFVAIALHLLRQRTQQDAFYKPFVGLVAAAVFAISCMPVPVPTAGTCSHPCGTGLAAVLIGPWMAVLVTVVALLIQALFLAHGGLTTLGADVASMGIAGAFTGYLAFRLARRCGANLWVAGFLAGVTSDWATYATTALELALGLAGEGSVTSMFTAVALAFVPTQLPLGLLEGAMTAGALVFLRSRRPDILERLRVVPLAAGAS</sequence>
<dbReference type="Gene3D" id="1.10.1760.20">
    <property type="match status" value="1"/>
</dbReference>
<dbReference type="UniPathway" id="UPA00148"/>
<dbReference type="Pfam" id="PF01891">
    <property type="entry name" value="CbiM"/>
    <property type="match status" value="1"/>
</dbReference>
<name>A0A150QME1_SORCE</name>
<keyword evidence="9 11" id="KW-0472">Membrane</keyword>
<evidence type="ECO:0000256" key="4">
    <source>
        <dbReference type="ARBA" id="ARBA00022475"/>
    </source>
</evidence>
<proteinExistence type="inferred from homology"/>
<evidence type="ECO:0000256" key="1">
    <source>
        <dbReference type="ARBA" id="ARBA00004651"/>
    </source>
</evidence>
<dbReference type="AlphaFoldDB" id="A0A150QME1"/>
<feature type="transmembrane region" description="Helical" evidence="11">
    <location>
        <begin position="135"/>
        <end position="156"/>
    </location>
</feature>
<feature type="transmembrane region" description="Helical" evidence="11">
    <location>
        <begin position="69"/>
        <end position="88"/>
    </location>
</feature>
<evidence type="ECO:0000256" key="5">
    <source>
        <dbReference type="ARBA" id="ARBA00022573"/>
    </source>
</evidence>
<feature type="transmembrane region" description="Helical" evidence="11">
    <location>
        <begin position="36"/>
        <end position="57"/>
    </location>
</feature>
<gene>
    <name evidence="11" type="primary">cbiM</name>
    <name evidence="12" type="ORF">BE15_09085</name>
</gene>
<evidence type="ECO:0000313" key="13">
    <source>
        <dbReference type="Proteomes" id="UP000075260"/>
    </source>
</evidence>
<keyword evidence="6 11" id="KW-0812">Transmembrane</keyword>
<comment type="caution">
    <text evidence="12">The sequence shown here is derived from an EMBL/GenBank/DDBJ whole genome shotgun (WGS) entry which is preliminary data.</text>
</comment>
<keyword evidence="8 11" id="KW-0406">Ion transport</keyword>
<evidence type="ECO:0000256" key="8">
    <source>
        <dbReference type="ARBA" id="ARBA00023065"/>
    </source>
</evidence>
<comment type="subcellular location">
    <subcellularLocation>
        <location evidence="1 11">Cell membrane</location>
        <topology evidence="1 11">Multi-pass membrane protein</topology>
    </subcellularLocation>
</comment>
<protein>
    <recommendedName>
        <fullName evidence="11">Cobalt transport protein CbiM</fullName>
    </recommendedName>
    <alternativeName>
        <fullName evidence="11">Energy-coupling factor transporter probable substrate-capture protein CbiM</fullName>
        <shortName evidence="11">ECF transporter S component CbiM</shortName>
    </alternativeName>
</protein>
<evidence type="ECO:0000313" key="12">
    <source>
        <dbReference type="EMBL" id="KYF69149.1"/>
    </source>
</evidence>
<feature type="transmembrane region" description="Helical" evidence="11">
    <location>
        <begin position="100"/>
        <end position="128"/>
    </location>
</feature>
<dbReference type="EMBL" id="JEMA01000494">
    <property type="protein sequence ID" value="KYF69149.1"/>
    <property type="molecule type" value="Genomic_DNA"/>
</dbReference>
<dbReference type="PANTHER" id="PTHR43627">
    <property type="match status" value="1"/>
</dbReference>
<comment type="pathway">
    <text evidence="11">Cofactor biosynthesis; adenosylcobalamin biosynthesis.</text>
</comment>
<evidence type="ECO:0000256" key="11">
    <source>
        <dbReference type="HAMAP-Rule" id="MF_01462"/>
    </source>
</evidence>
<comment type="subunit">
    <text evidence="11">Forms an energy-coupling factor (ECF) transporter complex composed of an ATP-binding protein (A component, CbiO), a transmembrane protein (T component, CbiQ) and 2 possible substrate-capture proteins (S components, CbiM and CbiN) of unknown stoichimetry.</text>
</comment>
<evidence type="ECO:0000256" key="7">
    <source>
        <dbReference type="ARBA" id="ARBA00022989"/>
    </source>
</evidence>
<evidence type="ECO:0000256" key="2">
    <source>
        <dbReference type="ARBA" id="ARBA00022426"/>
    </source>
</evidence>